<dbReference type="PATRIC" id="fig|742737.3.peg.3638"/>
<evidence type="ECO:0000259" key="2">
    <source>
        <dbReference type="Pfam" id="PF03703"/>
    </source>
</evidence>
<feature type="region of interest" description="Disordered" evidence="1">
    <location>
        <begin position="107"/>
        <end position="142"/>
    </location>
</feature>
<dbReference type="AlphaFoldDB" id="G5IJI1"/>
<keyword evidence="4" id="KW-1185">Reference proteome</keyword>
<evidence type="ECO:0000256" key="1">
    <source>
        <dbReference type="SAM" id="MobiDB-lite"/>
    </source>
</evidence>
<comment type="caution">
    <text evidence="3">The sequence shown here is derived from an EMBL/GenBank/DDBJ whole genome shotgun (WGS) entry which is preliminary data.</text>
</comment>
<proteinExistence type="predicted"/>
<dbReference type="RefSeq" id="WP_006781650.1">
    <property type="nucleotide sequence ID" value="NZ_CP040506.1"/>
</dbReference>
<sequence length="142" mass="16855">MKKENMIWYDRKRLWCGLPWTFTKYGMDEGRLFVETGFLNTKEEEVRLYRILNISLSKNLVQRIFGLGTIHVDSTDLDLKCLKITNIKHSDHVKELLSGKVEEERMRNRVSAREYMHSSEDEDIADVDDDHQDYDEDDGDEH</sequence>
<name>G5IJI1_9FIRM</name>
<reference evidence="3 4" key="1">
    <citation type="submission" date="2011-08" db="EMBL/GenBank/DDBJ databases">
        <title>The Genome Sequence of Clostridium hathewayi WAL-18680.</title>
        <authorList>
            <consortium name="The Broad Institute Genome Sequencing Platform"/>
            <person name="Earl A."/>
            <person name="Ward D."/>
            <person name="Feldgarden M."/>
            <person name="Gevers D."/>
            <person name="Finegold S.M."/>
            <person name="Summanen P.H."/>
            <person name="Molitoris D.R."/>
            <person name="Song M."/>
            <person name="Daigneault M."/>
            <person name="Allen-Vercoe E."/>
            <person name="Young S.K."/>
            <person name="Zeng Q."/>
            <person name="Gargeya S."/>
            <person name="Fitzgerald M."/>
            <person name="Haas B."/>
            <person name="Abouelleil A."/>
            <person name="Alvarado L."/>
            <person name="Arachchi H.M."/>
            <person name="Berlin A."/>
            <person name="Brown A."/>
            <person name="Chapman S.B."/>
            <person name="Chen Z."/>
            <person name="Dunbar C."/>
            <person name="Freedman E."/>
            <person name="Gearin G."/>
            <person name="Gellesch M."/>
            <person name="Goldberg J."/>
            <person name="Griggs A."/>
            <person name="Gujja S."/>
            <person name="Heiman D."/>
            <person name="Howarth C."/>
            <person name="Larson L."/>
            <person name="Lui A."/>
            <person name="MacDonald P.J.P."/>
            <person name="Montmayeur A."/>
            <person name="Murphy C."/>
            <person name="Neiman D."/>
            <person name="Pearson M."/>
            <person name="Priest M."/>
            <person name="Roberts A."/>
            <person name="Saif S."/>
            <person name="Shea T."/>
            <person name="Shenoy N."/>
            <person name="Sisk P."/>
            <person name="Stolte C."/>
            <person name="Sykes S."/>
            <person name="Wortman J."/>
            <person name="Nusbaum C."/>
            <person name="Birren B."/>
        </authorList>
    </citation>
    <scope>NUCLEOTIDE SEQUENCE [LARGE SCALE GENOMIC DNA]</scope>
    <source>
        <strain evidence="3 4">WAL-18680</strain>
    </source>
</reference>
<feature type="compositionally biased region" description="Basic and acidic residues" evidence="1">
    <location>
        <begin position="107"/>
        <end position="119"/>
    </location>
</feature>
<accession>G5IJI1</accession>
<feature type="domain" description="YdbS-like PH" evidence="2">
    <location>
        <begin position="20"/>
        <end position="78"/>
    </location>
</feature>
<feature type="compositionally biased region" description="Acidic residues" evidence="1">
    <location>
        <begin position="120"/>
        <end position="142"/>
    </location>
</feature>
<dbReference type="InterPro" id="IPR005182">
    <property type="entry name" value="YdbS-like_PH"/>
</dbReference>
<dbReference type="Proteomes" id="UP000005384">
    <property type="component" value="Unassembled WGS sequence"/>
</dbReference>
<organism evidence="3 4">
    <name type="scientific">Hungatella hathewayi WAL-18680</name>
    <dbReference type="NCBI Taxonomy" id="742737"/>
    <lineage>
        <taxon>Bacteria</taxon>
        <taxon>Bacillati</taxon>
        <taxon>Bacillota</taxon>
        <taxon>Clostridia</taxon>
        <taxon>Lachnospirales</taxon>
        <taxon>Lachnospiraceae</taxon>
        <taxon>Hungatella</taxon>
    </lineage>
</organism>
<protein>
    <recommendedName>
        <fullName evidence="2">YdbS-like PH domain-containing protein</fullName>
    </recommendedName>
</protein>
<evidence type="ECO:0000313" key="4">
    <source>
        <dbReference type="Proteomes" id="UP000005384"/>
    </source>
</evidence>
<dbReference type="HOGENOM" id="CLU_133070_1_0_9"/>
<dbReference type="EMBL" id="ADLN01000104">
    <property type="protein sequence ID" value="EHI58201.1"/>
    <property type="molecule type" value="Genomic_DNA"/>
</dbReference>
<evidence type="ECO:0000313" key="3">
    <source>
        <dbReference type="EMBL" id="EHI58201.1"/>
    </source>
</evidence>
<gene>
    <name evidence="3" type="ORF">HMPREF9473_03659</name>
</gene>
<dbReference type="Pfam" id="PF03703">
    <property type="entry name" value="bPH_2"/>
    <property type="match status" value="1"/>
</dbReference>